<gene>
    <name evidence="1" type="ORF">DFR52_104406</name>
</gene>
<name>A0A317PGF9_9HYPH</name>
<dbReference type="AlphaFoldDB" id="A0A317PGF9"/>
<reference evidence="1 2" key="1">
    <citation type="submission" date="2018-05" db="EMBL/GenBank/DDBJ databases">
        <title>Genomic Encyclopedia of Type Strains, Phase IV (KMG-IV): sequencing the most valuable type-strain genomes for metagenomic binning, comparative biology and taxonomic classification.</title>
        <authorList>
            <person name="Goeker M."/>
        </authorList>
    </citation>
    <scope>NUCLEOTIDE SEQUENCE [LARGE SCALE GENOMIC DNA]</scope>
    <source>
        <strain evidence="1 2">DSM 16791</strain>
    </source>
</reference>
<dbReference type="Proteomes" id="UP000246352">
    <property type="component" value="Unassembled WGS sequence"/>
</dbReference>
<accession>A0A317PGF9</accession>
<dbReference type="SUPFAM" id="SSF52540">
    <property type="entry name" value="P-loop containing nucleoside triphosphate hydrolases"/>
    <property type="match status" value="1"/>
</dbReference>
<dbReference type="RefSeq" id="WP_110033262.1">
    <property type="nucleotide sequence ID" value="NZ_QGTR01000004.1"/>
</dbReference>
<dbReference type="OrthoDB" id="8447154at2"/>
<sequence length="312" mass="33942">MTGRRKLLLHVGLPKTGTSALQAWLRANAHTLRPHGIDYPDAFAEGEDKHQFLVGALRSGTFDTLGSVLAGSTSPTVILSSEGLSNHLDDFSDSHLARFRDCAAGFDTEILLITRARLPWLRSYYRQCIVNPANGASDLWATTLEFDDFSAHPRARRLTDHAGLTDGMKAAYAAGSVIRLAYEDDWFAGLKAALGLAGAALPPLPRNNDSVPDWVVLLMLEVNRSHAPETVRRAWRAALQAHLGTSHSVFTQSWHPDWRRDTVLIEPRIIGSLAAAIAARDPGAAESLNRFAAFLGDAAGSPEFFRDSPDAV</sequence>
<proteinExistence type="predicted"/>
<evidence type="ECO:0008006" key="3">
    <source>
        <dbReference type="Google" id="ProtNLM"/>
    </source>
</evidence>
<evidence type="ECO:0000313" key="1">
    <source>
        <dbReference type="EMBL" id="PWV99114.1"/>
    </source>
</evidence>
<dbReference type="EMBL" id="QGTR01000004">
    <property type="protein sequence ID" value="PWV99114.1"/>
    <property type="molecule type" value="Genomic_DNA"/>
</dbReference>
<dbReference type="InterPro" id="IPR027417">
    <property type="entry name" value="P-loop_NTPase"/>
</dbReference>
<comment type="caution">
    <text evidence="1">The sequence shown here is derived from an EMBL/GenBank/DDBJ whole genome shotgun (WGS) entry which is preliminary data.</text>
</comment>
<protein>
    <recommendedName>
        <fullName evidence="3">Sulfotransferase family protein</fullName>
    </recommendedName>
</protein>
<keyword evidence="2" id="KW-1185">Reference proteome</keyword>
<evidence type="ECO:0000313" key="2">
    <source>
        <dbReference type="Proteomes" id="UP000246352"/>
    </source>
</evidence>
<organism evidence="1 2">
    <name type="scientific">Hoeflea marina</name>
    <dbReference type="NCBI Taxonomy" id="274592"/>
    <lineage>
        <taxon>Bacteria</taxon>
        <taxon>Pseudomonadati</taxon>
        <taxon>Pseudomonadota</taxon>
        <taxon>Alphaproteobacteria</taxon>
        <taxon>Hyphomicrobiales</taxon>
        <taxon>Rhizobiaceae</taxon>
        <taxon>Hoeflea</taxon>
    </lineage>
</organism>